<comment type="caution">
    <text evidence="1">The sequence shown here is derived from an EMBL/GenBank/DDBJ whole genome shotgun (WGS) entry which is preliminary data.</text>
</comment>
<sequence length="243" mass="27448">MMKQAHRVDDSTLLEFAWIELLETNKSVTVEELAEVAQIKKAAGGDTMLLRFSEMLKLFHEFAHVVHCMSNCASCAKFSETQLDPEFVEIPAFVLKNWNDGWVDTDSFTEYTNASNEKCVACKRYHGYFRPNAKQHQNSFRMHQKYQSGETRSTHTVVRDCDQEGEGGSATGSEQPRKEKKPRSSGAFVCNSFRTPSPPLHQLTSVLPPPSCKAIATPSVYEGLCWFLKAKKTDGPEMQIQKM</sequence>
<proteinExistence type="predicted"/>
<accession>A0ACB9GYX4</accession>
<name>A0ACB9GYX4_CICIN</name>
<protein>
    <submittedName>
        <fullName evidence="1">Uncharacterized protein</fullName>
    </submittedName>
</protein>
<keyword evidence="2" id="KW-1185">Reference proteome</keyword>
<evidence type="ECO:0000313" key="2">
    <source>
        <dbReference type="Proteomes" id="UP001055811"/>
    </source>
</evidence>
<gene>
    <name evidence="1" type="ORF">L2E82_01559</name>
</gene>
<evidence type="ECO:0000313" key="1">
    <source>
        <dbReference type="EMBL" id="KAI3788783.1"/>
    </source>
</evidence>
<dbReference type="EMBL" id="CM042009">
    <property type="protein sequence ID" value="KAI3788783.1"/>
    <property type="molecule type" value="Genomic_DNA"/>
</dbReference>
<reference evidence="2" key="1">
    <citation type="journal article" date="2022" name="Mol. Ecol. Resour.">
        <title>The genomes of chicory, endive, great burdock and yacon provide insights into Asteraceae palaeo-polyploidization history and plant inulin production.</title>
        <authorList>
            <person name="Fan W."/>
            <person name="Wang S."/>
            <person name="Wang H."/>
            <person name="Wang A."/>
            <person name="Jiang F."/>
            <person name="Liu H."/>
            <person name="Zhao H."/>
            <person name="Xu D."/>
            <person name="Zhang Y."/>
        </authorList>
    </citation>
    <scope>NUCLEOTIDE SEQUENCE [LARGE SCALE GENOMIC DNA]</scope>
    <source>
        <strain evidence="2">cv. Punajuju</strain>
    </source>
</reference>
<organism evidence="1 2">
    <name type="scientific">Cichorium intybus</name>
    <name type="common">Chicory</name>
    <dbReference type="NCBI Taxonomy" id="13427"/>
    <lineage>
        <taxon>Eukaryota</taxon>
        <taxon>Viridiplantae</taxon>
        <taxon>Streptophyta</taxon>
        <taxon>Embryophyta</taxon>
        <taxon>Tracheophyta</taxon>
        <taxon>Spermatophyta</taxon>
        <taxon>Magnoliopsida</taxon>
        <taxon>eudicotyledons</taxon>
        <taxon>Gunneridae</taxon>
        <taxon>Pentapetalae</taxon>
        <taxon>asterids</taxon>
        <taxon>campanulids</taxon>
        <taxon>Asterales</taxon>
        <taxon>Asteraceae</taxon>
        <taxon>Cichorioideae</taxon>
        <taxon>Cichorieae</taxon>
        <taxon>Cichoriinae</taxon>
        <taxon>Cichorium</taxon>
    </lineage>
</organism>
<reference evidence="1 2" key="2">
    <citation type="journal article" date="2022" name="Mol. Ecol. Resour.">
        <title>The genomes of chicory, endive, great burdock and yacon provide insights into Asteraceae paleo-polyploidization history and plant inulin production.</title>
        <authorList>
            <person name="Fan W."/>
            <person name="Wang S."/>
            <person name="Wang H."/>
            <person name="Wang A."/>
            <person name="Jiang F."/>
            <person name="Liu H."/>
            <person name="Zhao H."/>
            <person name="Xu D."/>
            <person name="Zhang Y."/>
        </authorList>
    </citation>
    <scope>NUCLEOTIDE SEQUENCE [LARGE SCALE GENOMIC DNA]</scope>
    <source>
        <strain evidence="2">cv. Punajuju</strain>
        <tissue evidence="1">Leaves</tissue>
    </source>
</reference>
<dbReference type="Proteomes" id="UP001055811">
    <property type="component" value="Linkage Group LG01"/>
</dbReference>